<feature type="region of interest" description="Disordered" evidence="1">
    <location>
        <begin position="69"/>
        <end position="89"/>
    </location>
</feature>
<keyword evidence="3" id="KW-1185">Reference proteome</keyword>
<feature type="compositionally biased region" description="Basic and acidic residues" evidence="1">
    <location>
        <begin position="12"/>
        <end position="25"/>
    </location>
</feature>
<organism evidence="2 3">
    <name type="scientific">Hyaloscypha variabilis (strain UAMH 11265 / GT02V1 / F)</name>
    <name type="common">Meliniomyces variabilis</name>
    <dbReference type="NCBI Taxonomy" id="1149755"/>
    <lineage>
        <taxon>Eukaryota</taxon>
        <taxon>Fungi</taxon>
        <taxon>Dikarya</taxon>
        <taxon>Ascomycota</taxon>
        <taxon>Pezizomycotina</taxon>
        <taxon>Leotiomycetes</taxon>
        <taxon>Helotiales</taxon>
        <taxon>Hyaloscyphaceae</taxon>
        <taxon>Hyaloscypha</taxon>
        <taxon>Hyaloscypha variabilis</taxon>
    </lineage>
</organism>
<proteinExistence type="predicted"/>
<protein>
    <submittedName>
        <fullName evidence="2">Uncharacterized protein</fullName>
    </submittedName>
</protein>
<evidence type="ECO:0000256" key="1">
    <source>
        <dbReference type="SAM" id="MobiDB-lite"/>
    </source>
</evidence>
<feature type="region of interest" description="Disordered" evidence="1">
    <location>
        <begin position="1"/>
        <end position="38"/>
    </location>
</feature>
<reference evidence="2 3" key="1">
    <citation type="submission" date="2016-04" db="EMBL/GenBank/DDBJ databases">
        <title>A degradative enzymes factory behind the ericoid mycorrhizal symbiosis.</title>
        <authorList>
            <consortium name="DOE Joint Genome Institute"/>
            <person name="Martino E."/>
            <person name="Morin E."/>
            <person name="Grelet G."/>
            <person name="Kuo A."/>
            <person name="Kohler A."/>
            <person name="Daghino S."/>
            <person name="Barry K."/>
            <person name="Choi C."/>
            <person name="Cichocki N."/>
            <person name="Clum A."/>
            <person name="Copeland A."/>
            <person name="Hainaut M."/>
            <person name="Haridas S."/>
            <person name="Labutti K."/>
            <person name="Lindquist E."/>
            <person name="Lipzen A."/>
            <person name="Khouja H.-R."/>
            <person name="Murat C."/>
            <person name="Ohm R."/>
            <person name="Olson A."/>
            <person name="Spatafora J."/>
            <person name="Veneault-Fourrey C."/>
            <person name="Henrissat B."/>
            <person name="Grigoriev I."/>
            <person name="Martin F."/>
            <person name="Perotto S."/>
        </authorList>
    </citation>
    <scope>NUCLEOTIDE SEQUENCE [LARGE SCALE GENOMIC DNA]</scope>
    <source>
        <strain evidence="2 3">F</strain>
    </source>
</reference>
<name>A0A2J6RTI5_HYAVF</name>
<dbReference type="AlphaFoldDB" id="A0A2J6RTI5"/>
<dbReference type="Proteomes" id="UP000235786">
    <property type="component" value="Unassembled WGS sequence"/>
</dbReference>
<sequence length="260" mass="27299">MVGDFVTAPTRNETEVVRQEADKRSSTTGRTDSSERCDVSAGLVQPHSLSIGVKKQYVATGLGPASGRVFRSQQANGTPSSGGSAAVLGAPQPAAQAGSDLAREKCCQRAIFGCSSLADPSRLRLALEVSRSSAPPELGCPERCLVHCWRCRTLSSTRGFYPSTQLAAVETSLGGMIVGCLMGPGIRYPTGKGHSVDLTLSHETTYRLITVHLQGARSNTARPFANATRDLAIGRCLGGRERDSCQDAMSSVVQDAGGLS</sequence>
<dbReference type="EMBL" id="KZ613944">
    <property type="protein sequence ID" value="PMD41763.1"/>
    <property type="molecule type" value="Genomic_DNA"/>
</dbReference>
<feature type="compositionally biased region" description="Polar residues" evidence="1">
    <location>
        <begin position="71"/>
        <end position="83"/>
    </location>
</feature>
<accession>A0A2J6RTI5</accession>
<evidence type="ECO:0000313" key="2">
    <source>
        <dbReference type="EMBL" id="PMD41763.1"/>
    </source>
</evidence>
<evidence type="ECO:0000313" key="3">
    <source>
        <dbReference type="Proteomes" id="UP000235786"/>
    </source>
</evidence>
<gene>
    <name evidence="2" type="ORF">L207DRAFT_528365</name>
</gene>